<evidence type="ECO:0000313" key="2">
    <source>
        <dbReference type="Proteomes" id="UP001185331"/>
    </source>
</evidence>
<organism evidence="1 2">
    <name type="scientific">Deinococcus soli</name>
    <name type="common">ex Cha et al. 2016</name>
    <dbReference type="NCBI Taxonomy" id="1309411"/>
    <lineage>
        <taxon>Bacteria</taxon>
        <taxon>Thermotogati</taxon>
        <taxon>Deinococcota</taxon>
        <taxon>Deinococci</taxon>
        <taxon>Deinococcales</taxon>
        <taxon>Deinococcaceae</taxon>
        <taxon>Deinococcus</taxon>
    </lineage>
</organism>
<dbReference type="Pfam" id="PF25735">
    <property type="entry name" value="Phage_L5_gp82"/>
    <property type="match status" value="1"/>
</dbReference>
<comment type="caution">
    <text evidence="1">The sequence shown here is derived from an EMBL/GenBank/DDBJ whole genome shotgun (WGS) entry which is preliminary data.</text>
</comment>
<protein>
    <submittedName>
        <fullName evidence="1">Uncharacterized protein</fullName>
    </submittedName>
</protein>
<sequence>MTAQVTVHRNLHRHCWSVSAGGRITGHESTCSLRGVLFRVRPGGQSRARRDGQRNVHAFAAGERADVIDVPEGALRFTYRPFETDTFVLDDGTPIAGARLAVFTPGGAFVLDPLLFGHAGALITT</sequence>
<evidence type="ECO:0000313" key="1">
    <source>
        <dbReference type="EMBL" id="MDR6218383.1"/>
    </source>
</evidence>
<dbReference type="InterPro" id="IPR058002">
    <property type="entry name" value="Gp82"/>
</dbReference>
<dbReference type="Proteomes" id="UP001185331">
    <property type="component" value="Unassembled WGS sequence"/>
</dbReference>
<gene>
    <name evidence="1" type="ORF">J2Y00_001946</name>
</gene>
<dbReference type="RefSeq" id="WP_309854820.1">
    <property type="nucleotide sequence ID" value="NZ_JAVDQJ010000005.1"/>
</dbReference>
<dbReference type="EMBL" id="JAVDQK010000004">
    <property type="protein sequence ID" value="MDR6218383.1"/>
    <property type="molecule type" value="Genomic_DNA"/>
</dbReference>
<reference evidence="1" key="1">
    <citation type="submission" date="2023-07" db="EMBL/GenBank/DDBJ databases">
        <title>Sorghum-associated microbial communities from plants grown in Nebraska, USA.</title>
        <authorList>
            <person name="Schachtman D."/>
        </authorList>
    </citation>
    <scope>NUCLEOTIDE SEQUENCE</scope>
    <source>
        <strain evidence="1">BE330</strain>
    </source>
</reference>
<dbReference type="AlphaFoldDB" id="A0AAE3XES1"/>
<accession>A0AAE3XES1</accession>
<proteinExistence type="predicted"/>
<name>A0AAE3XES1_9DEIO</name>